<protein>
    <submittedName>
        <fullName evidence="3">CHAD domain-containing protein</fullName>
    </submittedName>
</protein>
<dbReference type="InterPro" id="IPR007899">
    <property type="entry name" value="CHAD_dom"/>
</dbReference>
<dbReference type="InterPro" id="IPR038186">
    <property type="entry name" value="CHAD_dom_sf"/>
</dbReference>
<dbReference type="Gene3D" id="2.40.320.10">
    <property type="entry name" value="Hypothetical Protein Pfu-838710-001"/>
    <property type="match status" value="1"/>
</dbReference>
<feature type="domain" description="CYTH" evidence="1">
    <location>
        <begin position="16"/>
        <end position="214"/>
    </location>
</feature>
<proteinExistence type="predicted"/>
<dbReference type="SUPFAM" id="SSF55154">
    <property type="entry name" value="CYTH-like phosphatases"/>
    <property type="match status" value="1"/>
</dbReference>
<evidence type="ECO:0000259" key="1">
    <source>
        <dbReference type="PROSITE" id="PS51707"/>
    </source>
</evidence>
<evidence type="ECO:0000313" key="4">
    <source>
        <dbReference type="Proteomes" id="UP000640052"/>
    </source>
</evidence>
<dbReference type="InterPro" id="IPR023577">
    <property type="entry name" value="CYTH_domain"/>
</dbReference>
<dbReference type="EMBL" id="BOOA01000028">
    <property type="protein sequence ID" value="GIH25359.1"/>
    <property type="molecule type" value="Genomic_DNA"/>
</dbReference>
<dbReference type="AlphaFoldDB" id="A0A919QCT6"/>
<dbReference type="InterPro" id="IPR033469">
    <property type="entry name" value="CYTH-like_dom_sf"/>
</dbReference>
<dbReference type="PANTHER" id="PTHR39339:SF1">
    <property type="entry name" value="CHAD DOMAIN-CONTAINING PROTEIN"/>
    <property type="match status" value="1"/>
</dbReference>
<name>A0A919QCT6_9ACTN</name>
<dbReference type="Pfam" id="PF01928">
    <property type="entry name" value="CYTH"/>
    <property type="match status" value="1"/>
</dbReference>
<sequence>MAAHTRPSVHCEVLVAIEIEDKFDVPAEYEIPDLSDLKGCAAAVGPRTYSLVALYFDTPDLRLAARGITLRRRRGGDDSGWHLKLPKSKGVRQEITHPLTRSTKVVPQELADLVTVYTRGKELVPVAQLDTRRGVIRLMDAHGELLGEVADDRVKGTVLGEPPVVSRWREVEAELVKGDDALLRRVGKKLRKAGAVPAATASKLGRLLGDAVPVKPEPPQAGTAGAVVVDYFRSQVEHLIAHDGPVRRAEHDAVHQARVACRRMRSALKAFKSLVEDTPELQEELRWLGEVLGEVRDLEVIRARFAEHLDGLDENMIVGPIRARLGSDLEAKENLAYARVREAMSGERYFALLDALEAPLPLTGKAAKSAEGTLEKIAGKEWLRVEGRYATAQALEDPGEREIAMHDVRKAAKRARYTAEALGLTKEAKRAESVQEVLGLHQDGVVAQQTLESEAEQARKVGEDTFTYGVLAGIEHATAERAHRKFPSVWAKVTA</sequence>
<evidence type="ECO:0000313" key="3">
    <source>
        <dbReference type="EMBL" id="GIH25359.1"/>
    </source>
</evidence>
<dbReference type="Gene3D" id="1.40.20.10">
    <property type="entry name" value="CHAD domain"/>
    <property type="match status" value="1"/>
</dbReference>
<dbReference type="SMART" id="SM01118">
    <property type="entry name" value="CYTH"/>
    <property type="match status" value="1"/>
</dbReference>
<dbReference type="Proteomes" id="UP000640052">
    <property type="component" value="Unassembled WGS sequence"/>
</dbReference>
<keyword evidence="4" id="KW-1185">Reference proteome</keyword>
<evidence type="ECO:0000259" key="2">
    <source>
        <dbReference type="PROSITE" id="PS51708"/>
    </source>
</evidence>
<dbReference type="CDD" id="cd07374">
    <property type="entry name" value="CYTH-like_Pase"/>
    <property type="match status" value="1"/>
</dbReference>
<feature type="domain" description="CHAD" evidence="2">
    <location>
        <begin position="221"/>
        <end position="495"/>
    </location>
</feature>
<reference evidence="3" key="1">
    <citation type="submission" date="2021-01" db="EMBL/GenBank/DDBJ databases">
        <title>Whole genome shotgun sequence of Acrocarpospora phusangensis NBRC 108782.</title>
        <authorList>
            <person name="Komaki H."/>
            <person name="Tamura T."/>
        </authorList>
    </citation>
    <scope>NUCLEOTIDE SEQUENCE</scope>
    <source>
        <strain evidence="3">NBRC 108782</strain>
    </source>
</reference>
<dbReference type="SMART" id="SM00880">
    <property type="entry name" value="CHAD"/>
    <property type="match status" value="1"/>
</dbReference>
<gene>
    <name evidence="3" type="ORF">Aph01nite_36690</name>
</gene>
<accession>A0A919QCT6</accession>
<dbReference type="PROSITE" id="PS51708">
    <property type="entry name" value="CHAD"/>
    <property type="match status" value="1"/>
</dbReference>
<dbReference type="Pfam" id="PF05235">
    <property type="entry name" value="CHAD"/>
    <property type="match status" value="1"/>
</dbReference>
<dbReference type="PROSITE" id="PS51707">
    <property type="entry name" value="CYTH"/>
    <property type="match status" value="1"/>
</dbReference>
<dbReference type="PANTHER" id="PTHR39339">
    <property type="entry name" value="SLR1444 PROTEIN"/>
    <property type="match status" value="1"/>
</dbReference>
<organism evidence="3 4">
    <name type="scientific">Acrocarpospora phusangensis</name>
    <dbReference type="NCBI Taxonomy" id="1070424"/>
    <lineage>
        <taxon>Bacteria</taxon>
        <taxon>Bacillati</taxon>
        <taxon>Actinomycetota</taxon>
        <taxon>Actinomycetes</taxon>
        <taxon>Streptosporangiales</taxon>
        <taxon>Streptosporangiaceae</taxon>
        <taxon>Acrocarpospora</taxon>
    </lineage>
</organism>
<comment type="caution">
    <text evidence="3">The sequence shown here is derived from an EMBL/GenBank/DDBJ whole genome shotgun (WGS) entry which is preliminary data.</text>
</comment>